<feature type="domain" description="Peptidase S26" evidence="5">
    <location>
        <begin position="140"/>
        <end position="178"/>
    </location>
</feature>
<dbReference type="InterPro" id="IPR036286">
    <property type="entry name" value="LexA/Signal_pep-like_sf"/>
</dbReference>
<evidence type="ECO:0000256" key="1">
    <source>
        <dbReference type="ARBA" id="ARBA00004401"/>
    </source>
</evidence>
<dbReference type="Pfam" id="PF10502">
    <property type="entry name" value="Peptidase_S26"/>
    <property type="match status" value="2"/>
</dbReference>
<feature type="domain" description="Peptidase S26" evidence="5">
    <location>
        <begin position="11"/>
        <end position="127"/>
    </location>
</feature>
<evidence type="ECO:0000256" key="2">
    <source>
        <dbReference type="ARBA" id="ARBA00009370"/>
    </source>
</evidence>
<evidence type="ECO:0000259" key="5">
    <source>
        <dbReference type="Pfam" id="PF10502"/>
    </source>
</evidence>
<gene>
    <name evidence="6" type="ORF">ACH4OY_13175</name>
</gene>
<comment type="caution">
    <text evidence="6">The sequence shown here is derived from an EMBL/GenBank/DDBJ whole genome shotgun (WGS) entry which is preliminary data.</text>
</comment>
<dbReference type="RefSeq" id="WP_396679219.1">
    <property type="nucleotide sequence ID" value="NZ_JBIRPU010000007.1"/>
</dbReference>
<comment type="subcellular location">
    <subcellularLocation>
        <location evidence="1">Cell membrane</location>
        <topology evidence="1">Single-pass type II membrane protein</topology>
    </subcellularLocation>
</comment>
<dbReference type="Gene3D" id="2.10.109.10">
    <property type="entry name" value="Umud Fragment, subunit A"/>
    <property type="match status" value="1"/>
</dbReference>
<keyword evidence="4" id="KW-0472">Membrane</keyword>
<keyword evidence="4" id="KW-0812">Transmembrane</keyword>
<dbReference type="PANTHER" id="PTHR43390">
    <property type="entry name" value="SIGNAL PEPTIDASE I"/>
    <property type="match status" value="1"/>
</dbReference>
<organism evidence="6 7">
    <name type="scientific">Micromonospora rubida</name>
    <dbReference type="NCBI Taxonomy" id="2697657"/>
    <lineage>
        <taxon>Bacteria</taxon>
        <taxon>Bacillati</taxon>
        <taxon>Actinomycetota</taxon>
        <taxon>Actinomycetes</taxon>
        <taxon>Micromonosporales</taxon>
        <taxon>Micromonosporaceae</taxon>
        <taxon>Micromonospora</taxon>
    </lineage>
</organism>
<feature type="transmembrane region" description="Helical" evidence="4">
    <location>
        <begin position="6"/>
        <end position="22"/>
    </location>
</feature>
<dbReference type="SUPFAM" id="SSF51306">
    <property type="entry name" value="LexA/Signal peptidase"/>
    <property type="match status" value="1"/>
</dbReference>
<evidence type="ECO:0000256" key="3">
    <source>
        <dbReference type="SAM" id="MobiDB-lite"/>
    </source>
</evidence>
<evidence type="ECO:0000256" key="4">
    <source>
        <dbReference type="SAM" id="Phobius"/>
    </source>
</evidence>
<keyword evidence="4" id="KW-1133">Transmembrane helix</keyword>
<feature type="region of interest" description="Disordered" evidence="3">
    <location>
        <begin position="71"/>
        <end position="112"/>
    </location>
</feature>
<keyword evidence="7" id="KW-1185">Reference proteome</keyword>
<dbReference type="PRINTS" id="PR00727">
    <property type="entry name" value="LEADERPTASE"/>
</dbReference>
<evidence type="ECO:0000313" key="7">
    <source>
        <dbReference type="Proteomes" id="UP001611075"/>
    </source>
</evidence>
<dbReference type="PANTHER" id="PTHR43390:SF1">
    <property type="entry name" value="CHLOROPLAST PROCESSING PEPTIDASE"/>
    <property type="match status" value="1"/>
</dbReference>
<accession>A0ABW7SIW8</accession>
<dbReference type="InterPro" id="IPR019533">
    <property type="entry name" value="Peptidase_S26"/>
</dbReference>
<name>A0ABW7SIW8_9ACTN</name>
<proteinExistence type="inferred from homology"/>
<feature type="compositionally biased region" description="Low complexity" evidence="3">
    <location>
        <begin position="71"/>
        <end position="87"/>
    </location>
</feature>
<dbReference type="Proteomes" id="UP001611075">
    <property type="component" value="Unassembled WGS sequence"/>
</dbReference>
<dbReference type="EMBL" id="JBIRPU010000007">
    <property type="protein sequence ID" value="MFI0793624.1"/>
    <property type="molecule type" value="Genomic_DNA"/>
</dbReference>
<sequence>MTAYPIAVGLTVTALAGGLLWIRYRCLVVTVRGASMEPTYRHGDRLLVLRLPVRRLRLSDVVVLLDPVAPPGAASGSSGSGAGPVAVADRRRGVGSDDGSGGPATPIGGRNGPFVIKRVRALPGDPVPGPDVPALRAVPESVVPSGRLVLLGDNATASHDSRARGYYSADRLVGRVVRRMTRQPGTPEVATS</sequence>
<reference evidence="6 7" key="1">
    <citation type="submission" date="2024-10" db="EMBL/GenBank/DDBJ databases">
        <title>The Natural Products Discovery Center: Release of the First 8490 Sequenced Strains for Exploring Actinobacteria Biosynthetic Diversity.</title>
        <authorList>
            <person name="Kalkreuter E."/>
            <person name="Kautsar S.A."/>
            <person name="Yang D."/>
            <person name="Bader C.D."/>
            <person name="Teijaro C.N."/>
            <person name="Fluegel L."/>
            <person name="Davis C.M."/>
            <person name="Simpson J.R."/>
            <person name="Lauterbach L."/>
            <person name="Steele A.D."/>
            <person name="Gui C."/>
            <person name="Meng S."/>
            <person name="Li G."/>
            <person name="Viehrig K."/>
            <person name="Ye F."/>
            <person name="Su P."/>
            <person name="Kiefer A.F."/>
            <person name="Nichols A."/>
            <person name="Cepeda A.J."/>
            <person name="Yan W."/>
            <person name="Fan B."/>
            <person name="Jiang Y."/>
            <person name="Adhikari A."/>
            <person name="Zheng C.-J."/>
            <person name="Schuster L."/>
            <person name="Cowan T.M."/>
            <person name="Smanski M.J."/>
            <person name="Chevrette M.G."/>
            <person name="De Carvalho L.P.S."/>
            <person name="Shen B."/>
        </authorList>
    </citation>
    <scope>NUCLEOTIDE SEQUENCE [LARGE SCALE GENOMIC DNA]</scope>
    <source>
        <strain evidence="6 7">NPDC021253</strain>
    </source>
</reference>
<dbReference type="InterPro" id="IPR000223">
    <property type="entry name" value="Pept_S26A_signal_pept_1"/>
</dbReference>
<comment type="similarity">
    <text evidence="2">Belongs to the peptidase S26 family.</text>
</comment>
<evidence type="ECO:0000313" key="6">
    <source>
        <dbReference type="EMBL" id="MFI0793624.1"/>
    </source>
</evidence>
<protein>
    <submittedName>
        <fullName evidence="6">S26 family signal peptidase</fullName>
    </submittedName>
</protein>